<evidence type="ECO:0000313" key="1">
    <source>
        <dbReference type="EMBL" id="GBP58267.1"/>
    </source>
</evidence>
<accession>A0A4C1X7M2</accession>
<reference evidence="1 2" key="1">
    <citation type="journal article" date="2019" name="Commun. Biol.">
        <title>The bagworm genome reveals a unique fibroin gene that provides high tensile strength.</title>
        <authorList>
            <person name="Kono N."/>
            <person name="Nakamura H."/>
            <person name="Ohtoshi R."/>
            <person name="Tomita M."/>
            <person name="Numata K."/>
            <person name="Arakawa K."/>
        </authorList>
    </citation>
    <scope>NUCLEOTIDE SEQUENCE [LARGE SCALE GENOMIC DNA]</scope>
</reference>
<dbReference type="EMBL" id="BGZK01000731">
    <property type="protein sequence ID" value="GBP58267.1"/>
    <property type="molecule type" value="Genomic_DNA"/>
</dbReference>
<protein>
    <submittedName>
        <fullName evidence="1">Uncharacterized protein</fullName>
    </submittedName>
</protein>
<name>A0A4C1X7M2_EUMVA</name>
<proteinExistence type="predicted"/>
<organism evidence="1 2">
    <name type="scientific">Eumeta variegata</name>
    <name type="common">Bagworm moth</name>
    <name type="synonym">Eumeta japonica</name>
    <dbReference type="NCBI Taxonomy" id="151549"/>
    <lineage>
        <taxon>Eukaryota</taxon>
        <taxon>Metazoa</taxon>
        <taxon>Ecdysozoa</taxon>
        <taxon>Arthropoda</taxon>
        <taxon>Hexapoda</taxon>
        <taxon>Insecta</taxon>
        <taxon>Pterygota</taxon>
        <taxon>Neoptera</taxon>
        <taxon>Endopterygota</taxon>
        <taxon>Lepidoptera</taxon>
        <taxon>Glossata</taxon>
        <taxon>Ditrysia</taxon>
        <taxon>Tineoidea</taxon>
        <taxon>Psychidae</taxon>
        <taxon>Oiketicinae</taxon>
        <taxon>Eumeta</taxon>
    </lineage>
</organism>
<dbReference type="AlphaFoldDB" id="A0A4C1X7M2"/>
<gene>
    <name evidence="1" type="ORF">EVAR_38331_1</name>
</gene>
<dbReference type="Proteomes" id="UP000299102">
    <property type="component" value="Unassembled WGS sequence"/>
</dbReference>
<sequence>MSESARIVPMEAARATPAICDSDRLGRHLLENIRYYKPTASDGLGPALIQLRLSLPANGLWQGDPVIMLHESLFRFKGLEIQGQYTYKDRSFDLSGPPAPPCLRPQKDTERLTSHIKLLVVLSEAVVAMEPAWIPFTEKRQAALKSLTLTDPT</sequence>
<evidence type="ECO:0000313" key="2">
    <source>
        <dbReference type="Proteomes" id="UP000299102"/>
    </source>
</evidence>
<keyword evidence="2" id="KW-1185">Reference proteome</keyword>
<comment type="caution">
    <text evidence="1">The sequence shown here is derived from an EMBL/GenBank/DDBJ whole genome shotgun (WGS) entry which is preliminary data.</text>
</comment>